<gene>
    <name evidence="2" type="ORF">PR048_026729</name>
</gene>
<feature type="region of interest" description="Disordered" evidence="1">
    <location>
        <begin position="331"/>
        <end position="359"/>
    </location>
</feature>
<feature type="compositionally biased region" description="Polar residues" evidence="1">
    <location>
        <begin position="333"/>
        <end position="351"/>
    </location>
</feature>
<reference evidence="2 3" key="1">
    <citation type="submission" date="2023-02" db="EMBL/GenBank/DDBJ databases">
        <title>LHISI_Scaffold_Assembly.</title>
        <authorList>
            <person name="Stuart O.P."/>
            <person name="Cleave R."/>
            <person name="Magrath M.J.L."/>
            <person name="Mikheyev A.S."/>
        </authorList>
    </citation>
    <scope>NUCLEOTIDE SEQUENCE [LARGE SCALE GENOMIC DNA]</scope>
    <source>
        <strain evidence="2">Daus_M_001</strain>
        <tissue evidence="2">Leg muscle</tissue>
    </source>
</reference>
<evidence type="ECO:0000256" key="1">
    <source>
        <dbReference type="SAM" id="MobiDB-lite"/>
    </source>
</evidence>
<feature type="compositionally biased region" description="Basic and acidic residues" evidence="1">
    <location>
        <begin position="206"/>
        <end position="215"/>
    </location>
</feature>
<accession>A0ABQ9GM78</accession>
<protein>
    <submittedName>
        <fullName evidence="2">Uncharacterized protein</fullName>
    </submittedName>
</protein>
<organism evidence="2 3">
    <name type="scientific">Dryococelus australis</name>
    <dbReference type="NCBI Taxonomy" id="614101"/>
    <lineage>
        <taxon>Eukaryota</taxon>
        <taxon>Metazoa</taxon>
        <taxon>Ecdysozoa</taxon>
        <taxon>Arthropoda</taxon>
        <taxon>Hexapoda</taxon>
        <taxon>Insecta</taxon>
        <taxon>Pterygota</taxon>
        <taxon>Neoptera</taxon>
        <taxon>Polyneoptera</taxon>
        <taxon>Phasmatodea</taxon>
        <taxon>Verophasmatodea</taxon>
        <taxon>Anareolatae</taxon>
        <taxon>Phasmatidae</taxon>
        <taxon>Eurycanthinae</taxon>
        <taxon>Dryococelus</taxon>
    </lineage>
</organism>
<proteinExistence type="predicted"/>
<keyword evidence="3" id="KW-1185">Reference proteome</keyword>
<comment type="caution">
    <text evidence="2">The sequence shown here is derived from an EMBL/GenBank/DDBJ whole genome shotgun (WGS) entry which is preliminary data.</text>
</comment>
<evidence type="ECO:0000313" key="2">
    <source>
        <dbReference type="EMBL" id="KAJ8873112.1"/>
    </source>
</evidence>
<dbReference type="Proteomes" id="UP001159363">
    <property type="component" value="Chromosome 10"/>
</dbReference>
<name>A0ABQ9GM78_9NEOP</name>
<feature type="region of interest" description="Disordered" evidence="1">
    <location>
        <begin position="152"/>
        <end position="194"/>
    </location>
</feature>
<feature type="region of interest" description="Disordered" evidence="1">
    <location>
        <begin position="206"/>
        <end position="228"/>
    </location>
</feature>
<evidence type="ECO:0000313" key="3">
    <source>
        <dbReference type="Proteomes" id="UP001159363"/>
    </source>
</evidence>
<sequence>MTDALPDSTIHDLVSSERTFTSLKATELLATRVPTGNAPCRGGYYRHVSLYCSPEVRHHVNLPEVVFDLAHSEGSQDTECQLSVIDEFNVYEDANLNEMEVFEMGPWTTSYMGRVGLPAVMKSRMGDAGLGLCTGLGEEGLGKEWEKKSAMACDKDPLQHSPGKTSGNTETRHTNEYGTVPKRRGGGNGRSRENLPINCIVRHDSHLQKSSDPARNDPSSPWWEASRLTTQPPWPQHLIPNGITPGFSHVGIMPGDATGKLVFSGICRFLHPCIPVLLYIHLVLPSSALKSSPLHCKTTPPAERVCACARKGFPQREEDIQTSVKIFLEENGRQNPFENKTPGGITSSSARVSEDDVQG</sequence>
<dbReference type="EMBL" id="JARBHB010000011">
    <property type="protein sequence ID" value="KAJ8873112.1"/>
    <property type="molecule type" value="Genomic_DNA"/>
</dbReference>